<evidence type="ECO:0008006" key="3">
    <source>
        <dbReference type="Google" id="ProtNLM"/>
    </source>
</evidence>
<dbReference type="EMBL" id="JAIWQS010000003">
    <property type="protein sequence ID" value="KAJ8769290.1"/>
    <property type="molecule type" value="Genomic_DNA"/>
</dbReference>
<sequence length="151" mass="16694">MVPEDQGIIKRYRYKFPFFLSVLKAIKPETSQILTERLSKQAYALQGSVNVGTGNQGAIKKGSVQQKAEKKMSYYNQQQPPVGVPPVQVHVYLQGYPPQGYAPQYAQPPQGYAPQHAQPPPNQKTGCLKECSALCCCCLHMIACFGPFLSC</sequence>
<protein>
    <recommendedName>
        <fullName evidence="3">Cysteine-rich transmembrane CYSTM domain-containing protein</fullName>
    </recommendedName>
</protein>
<dbReference type="AlphaFoldDB" id="A0AAV8TTM4"/>
<proteinExistence type="predicted"/>
<reference evidence="1 2" key="1">
    <citation type="submission" date="2021-09" db="EMBL/GenBank/DDBJ databases">
        <title>Genomic insights and catalytic innovation underlie evolution of tropane alkaloids biosynthesis.</title>
        <authorList>
            <person name="Wang Y.-J."/>
            <person name="Tian T."/>
            <person name="Huang J.-P."/>
            <person name="Huang S.-X."/>
        </authorList>
    </citation>
    <scope>NUCLEOTIDE SEQUENCE [LARGE SCALE GENOMIC DNA]</scope>
    <source>
        <strain evidence="1">KIB-2018</strain>
        <tissue evidence="1">Leaf</tissue>
    </source>
</reference>
<name>A0AAV8TTM4_9ROSI</name>
<evidence type="ECO:0000313" key="1">
    <source>
        <dbReference type="EMBL" id="KAJ8769290.1"/>
    </source>
</evidence>
<keyword evidence="2" id="KW-1185">Reference proteome</keyword>
<comment type="caution">
    <text evidence="1">The sequence shown here is derived from an EMBL/GenBank/DDBJ whole genome shotgun (WGS) entry which is preliminary data.</text>
</comment>
<evidence type="ECO:0000313" key="2">
    <source>
        <dbReference type="Proteomes" id="UP001159364"/>
    </source>
</evidence>
<organism evidence="1 2">
    <name type="scientific">Erythroxylum novogranatense</name>
    <dbReference type="NCBI Taxonomy" id="1862640"/>
    <lineage>
        <taxon>Eukaryota</taxon>
        <taxon>Viridiplantae</taxon>
        <taxon>Streptophyta</taxon>
        <taxon>Embryophyta</taxon>
        <taxon>Tracheophyta</taxon>
        <taxon>Spermatophyta</taxon>
        <taxon>Magnoliopsida</taxon>
        <taxon>eudicotyledons</taxon>
        <taxon>Gunneridae</taxon>
        <taxon>Pentapetalae</taxon>
        <taxon>rosids</taxon>
        <taxon>fabids</taxon>
        <taxon>Malpighiales</taxon>
        <taxon>Erythroxylaceae</taxon>
        <taxon>Erythroxylum</taxon>
    </lineage>
</organism>
<dbReference type="Proteomes" id="UP001159364">
    <property type="component" value="Linkage Group LG03"/>
</dbReference>
<gene>
    <name evidence="1" type="ORF">K2173_002494</name>
</gene>
<accession>A0AAV8TTM4</accession>